<dbReference type="GO" id="GO:0006281">
    <property type="term" value="P:DNA repair"/>
    <property type="evidence" value="ECO:0007669"/>
    <property type="project" value="UniProtKB-UniRule"/>
</dbReference>
<feature type="site" description="Interaction with target DNA" evidence="7">
    <location>
        <position position="182"/>
    </location>
</feature>
<feature type="domain" description="Methylated-DNA-[protein]-cysteine S-methyltransferase DNA binding" evidence="8">
    <location>
        <begin position="14"/>
        <end position="90"/>
    </location>
</feature>
<evidence type="ECO:0000256" key="4">
    <source>
        <dbReference type="ARBA" id="ARBA00022759"/>
    </source>
</evidence>
<dbReference type="GO" id="GO:0000287">
    <property type="term" value="F:magnesium ion binding"/>
    <property type="evidence" value="ECO:0007669"/>
    <property type="project" value="UniProtKB-UniRule"/>
</dbReference>
<reference evidence="9 10" key="1">
    <citation type="journal article" date="2016" name="Nat. Commun.">
        <title>Thousands of microbial genomes shed light on interconnected biogeochemical processes in an aquifer system.</title>
        <authorList>
            <person name="Anantharaman K."/>
            <person name="Brown C.T."/>
            <person name="Hug L.A."/>
            <person name="Sharon I."/>
            <person name="Castelle C.J."/>
            <person name="Probst A.J."/>
            <person name="Thomas B.C."/>
            <person name="Singh A."/>
            <person name="Wilkins M.J."/>
            <person name="Karaoz U."/>
            <person name="Brodie E.L."/>
            <person name="Williams K.H."/>
            <person name="Hubbard S.S."/>
            <person name="Banfield J.F."/>
        </authorList>
    </citation>
    <scope>NUCLEOTIDE SEQUENCE [LARGE SCALE GENOMIC DNA]</scope>
    <source>
        <strain evidence="10">RBG_16_55_9</strain>
    </source>
</reference>
<dbReference type="InterPro" id="IPR036217">
    <property type="entry name" value="MethylDNA_cys_MeTrfase_DNAb"/>
</dbReference>
<comment type="cofactor">
    <cofactor evidence="7">
        <name>Mg(2+)</name>
        <dbReference type="ChEBI" id="CHEBI:18420"/>
    </cofactor>
</comment>
<dbReference type="CDD" id="cd06445">
    <property type="entry name" value="ATase"/>
    <property type="match status" value="1"/>
</dbReference>
<keyword evidence="7" id="KW-0479">Metal-binding</keyword>
<dbReference type="Pfam" id="PF01035">
    <property type="entry name" value="DNA_binding_1"/>
    <property type="match status" value="1"/>
</dbReference>
<dbReference type="EC" id="3.1.21.7" evidence="7"/>
<dbReference type="GO" id="GO:0003727">
    <property type="term" value="F:single-stranded RNA binding"/>
    <property type="evidence" value="ECO:0007669"/>
    <property type="project" value="TreeGrafter"/>
</dbReference>
<evidence type="ECO:0000256" key="1">
    <source>
        <dbReference type="ARBA" id="ARBA00004496"/>
    </source>
</evidence>
<protein>
    <recommendedName>
        <fullName evidence="7">Endonuclease V</fullName>
        <ecNumber evidence="7">3.1.21.7</ecNumber>
    </recommendedName>
    <alternativeName>
        <fullName evidence="7">Deoxyinosine 3'endonuclease</fullName>
    </alternativeName>
    <alternativeName>
        <fullName evidence="7">Deoxyribonuclease V</fullName>
        <shortName evidence="7">DNase V</shortName>
    </alternativeName>
</protein>
<dbReference type="Gene3D" id="3.30.2170.10">
    <property type="entry name" value="archaeoglobus fulgidus dsm 4304 superfamily"/>
    <property type="match status" value="1"/>
</dbReference>
<feature type="binding site" evidence="7">
    <location>
        <position position="215"/>
    </location>
    <ligand>
        <name>Mg(2+)</name>
        <dbReference type="ChEBI" id="CHEBI:18420"/>
    </ligand>
</feature>
<evidence type="ECO:0000259" key="8">
    <source>
        <dbReference type="Pfam" id="PF01035"/>
    </source>
</evidence>
<dbReference type="EMBL" id="MFGX01000061">
    <property type="protein sequence ID" value="OGF55210.1"/>
    <property type="molecule type" value="Genomic_DNA"/>
</dbReference>
<dbReference type="HAMAP" id="MF_00801">
    <property type="entry name" value="Endonuclease_5"/>
    <property type="match status" value="1"/>
</dbReference>
<dbReference type="GO" id="GO:0043737">
    <property type="term" value="F:deoxyribonuclease V activity"/>
    <property type="evidence" value="ECO:0007669"/>
    <property type="project" value="UniProtKB-UniRule"/>
</dbReference>
<gene>
    <name evidence="7" type="primary">nfi</name>
    <name evidence="9" type="ORF">A2Z21_03060</name>
</gene>
<evidence type="ECO:0000313" key="9">
    <source>
        <dbReference type="EMBL" id="OGF55210.1"/>
    </source>
</evidence>
<dbReference type="Proteomes" id="UP000179157">
    <property type="component" value="Unassembled WGS sequence"/>
</dbReference>
<feature type="binding site" evidence="7">
    <location>
        <position position="145"/>
    </location>
    <ligand>
        <name>Mg(2+)</name>
        <dbReference type="ChEBI" id="CHEBI:18420"/>
    </ligand>
</feature>
<organism evidence="9 10">
    <name type="scientific">Fraserbacteria sp. (strain RBG_16_55_9)</name>
    <dbReference type="NCBI Taxonomy" id="1817864"/>
    <lineage>
        <taxon>Bacteria</taxon>
        <taxon>Candidatus Fraseribacteriota</taxon>
    </lineage>
</organism>
<evidence type="ECO:0000256" key="6">
    <source>
        <dbReference type="ARBA" id="ARBA00022801"/>
    </source>
</evidence>
<evidence type="ECO:0000256" key="3">
    <source>
        <dbReference type="ARBA" id="ARBA00022722"/>
    </source>
</evidence>
<dbReference type="AlphaFoldDB" id="A0A1F5UVP0"/>
<keyword evidence="7" id="KW-0460">Magnesium</keyword>
<keyword evidence="4 7" id="KW-0255">Endonuclease</keyword>
<keyword evidence="5 7" id="KW-0227">DNA damage</keyword>
<comment type="caution">
    <text evidence="9">The sequence shown here is derived from an EMBL/GenBank/DDBJ whole genome shotgun (WGS) entry which is preliminary data.</text>
</comment>
<comment type="subcellular location">
    <subcellularLocation>
        <location evidence="1 7">Cytoplasm</location>
    </subcellularLocation>
</comment>
<evidence type="ECO:0000256" key="2">
    <source>
        <dbReference type="ARBA" id="ARBA00022490"/>
    </source>
</evidence>
<evidence type="ECO:0000313" key="10">
    <source>
        <dbReference type="Proteomes" id="UP000179157"/>
    </source>
</evidence>
<comment type="similarity">
    <text evidence="7">Belongs to the endonuclease V family.</text>
</comment>
<dbReference type="PANTHER" id="PTHR28511">
    <property type="entry name" value="ENDONUCLEASE V"/>
    <property type="match status" value="1"/>
</dbReference>
<keyword evidence="3 7" id="KW-0540">Nuclease</keyword>
<dbReference type="InterPro" id="IPR014048">
    <property type="entry name" value="MethylDNA_cys_MeTrfase_DNA-bd"/>
</dbReference>
<dbReference type="CDD" id="cd06559">
    <property type="entry name" value="Endonuclease_V"/>
    <property type="match status" value="1"/>
</dbReference>
<evidence type="ECO:0000256" key="5">
    <source>
        <dbReference type="ARBA" id="ARBA00022763"/>
    </source>
</evidence>
<dbReference type="Pfam" id="PF04493">
    <property type="entry name" value="Endonuclease_5"/>
    <property type="match status" value="1"/>
</dbReference>
<dbReference type="GO" id="GO:0016891">
    <property type="term" value="F:RNA endonuclease activity producing 5'-phosphomonoesters, hydrolytic mechanism"/>
    <property type="evidence" value="ECO:0007669"/>
    <property type="project" value="TreeGrafter"/>
</dbReference>
<dbReference type="InterPro" id="IPR036388">
    <property type="entry name" value="WH-like_DNA-bd_sf"/>
</dbReference>
<dbReference type="InterPro" id="IPR007581">
    <property type="entry name" value="Endonuclease-V"/>
</dbReference>
<dbReference type="STRING" id="1817864.A2Z21_03060"/>
<evidence type="ECO:0000256" key="7">
    <source>
        <dbReference type="HAMAP-Rule" id="MF_00801"/>
    </source>
</evidence>
<keyword evidence="6 7" id="KW-0378">Hydrolase</keyword>
<dbReference type="GO" id="GO:0005737">
    <property type="term" value="C:cytoplasm"/>
    <property type="evidence" value="ECO:0007669"/>
    <property type="project" value="UniProtKB-SubCell"/>
</dbReference>
<dbReference type="SUPFAM" id="SSF46767">
    <property type="entry name" value="Methylated DNA-protein cysteine methyltransferase, C-terminal domain"/>
    <property type="match status" value="1"/>
</dbReference>
<name>A0A1F5UVP0_FRAXR</name>
<keyword evidence="2 7" id="KW-0963">Cytoplasm</keyword>
<sequence>MASTLDIPNIRKLTLEMLLEIPQDKITTYRALALALGDAIAVRAVGQIMAVNEQPDIYPCYKVVHSDGRVGGYSAPGGTSTKIEKLQADGIPIQNGCISNLSDHVFFQFETSKPLIPLRKLQEELSERVVRNPIRREYQTIGGVDLSYDGPWIGVGAYVGMEIVSGRLLASEIAQVEISFPYIPTYLAFRELPVLLPLLERVQAEDKLADVIMVDGSGILHPRHVGIASHLGVLLSVPTIGVTKTLLYGEVDFNDMKPKEVRSIIDPRSKESIGAAVKTRERADPIFVSIGHGIDLDTAVGLVLRLSHQRLPEPIQRAHLASREAAHPRPGFQAQKALNF</sequence>
<keyword evidence="7" id="KW-0234">DNA repair</keyword>
<comment type="catalytic activity">
    <reaction evidence="7">
        <text>Endonucleolytic cleavage at apurinic or apyrimidinic sites to products with a 5'-phosphate.</text>
        <dbReference type="EC" id="3.1.21.7"/>
    </reaction>
</comment>
<comment type="function">
    <text evidence="7">DNA repair enzyme involved in the repair of deaminated bases. Selectively cleaves double-stranded DNA at the second phosphodiester bond 3' to a deoxyinosine leaving behind the intact lesion on the nicked DNA.</text>
</comment>
<dbReference type="PANTHER" id="PTHR28511:SF1">
    <property type="entry name" value="ENDONUCLEASE V"/>
    <property type="match status" value="1"/>
</dbReference>
<dbReference type="Gene3D" id="1.10.10.10">
    <property type="entry name" value="Winged helix-like DNA-binding domain superfamily/Winged helix DNA-binding domain"/>
    <property type="match status" value="1"/>
</dbReference>
<proteinExistence type="inferred from homology"/>
<accession>A0A1F5UVP0</accession>